<dbReference type="RefSeq" id="WP_102244086.1">
    <property type="nucleotide sequence ID" value="NZ_CP025704.1"/>
</dbReference>
<keyword evidence="1" id="KW-0489">Methyltransferase</keyword>
<dbReference type="GO" id="GO:0032259">
    <property type="term" value="P:methylation"/>
    <property type="evidence" value="ECO:0007669"/>
    <property type="project" value="UniProtKB-KW"/>
</dbReference>
<accession>A0A2K9NUM9</accession>
<proteinExistence type="predicted"/>
<dbReference type="Pfam" id="PF13489">
    <property type="entry name" value="Methyltransf_23"/>
    <property type="match status" value="1"/>
</dbReference>
<reference evidence="1 2" key="1">
    <citation type="submission" date="2018-01" db="EMBL/GenBank/DDBJ databases">
        <title>Complete genome sequence of Bacteriovorax stolpii DSM12778.</title>
        <authorList>
            <person name="Tang B."/>
            <person name="Chang J."/>
        </authorList>
    </citation>
    <scope>NUCLEOTIDE SEQUENCE [LARGE SCALE GENOMIC DNA]</scope>
    <source>
        <strain evidence="1 2">DSM 12778</strain>
    </source>
</reference>
<evidence type="ECO:0000313" key="1">
    <source>
        <dbReference type="EMBL" id="AUN98795.1"/>
    </source>
</evidence>
<evidence type="ECO:0000313" key="2">
    <source>
        <dbReference type="Proteomes" id="UP000235584"/>
    </source>
</evidence>
<dbReference type="InterPro" id="IPR029063">
    <property type="entry name" value="SAM-dependent_MTases_sf"/>
</dbReference>
<sequence length="260" mass="30801">MNDIKGNWNPDQYDKFKNERTQPFIDLMSFIRPQEFERAVDLGCGTGELTHLFHQTFRPKVTLGIDSSREMLQKTQIHSAPGLTFIQDNIETWKPSEKVDLIISNAALQWCSNHSELFKSLYQSLLTGGQLAVQMPMNHDYPTHALAYDMSFEPKWNQRLNGKGYTKYDLFSVEEYAALLYRLGFREQTVVLKVYPHVLGSREEVLEWVKGSMLSFFRQNLTEEHYQEFLQEFRERLFKRLPDDKPFFYPFKRLHLWARV</sequence>
<keyword evidence="1" id="KW-0808">Transferase</keyword>
<name>A0A2K9NUM9_BACTC</name>
<dbReference type="PANTHER" id="PTHR43861">
    <property type="entry name" value="TRANS-ACONITATE 2-METHYLTRANSFERASE-RELATED"/>
    <property type="match status" value="1"/>
</dbReference>
<dbReference type="KEGG" id="bsto:C0V70_11925"/>
<dbReference type="EMBL" id="CP025704">
    <property type="protein sequence ID" value="AUN98795.1"/>
    <property type="molecule type" value="Genomic_DNA"/>
</dbReference>
<dbReference type="SUPFAM" id="SSF53335">
    <property type="entry name" value="S-adenosyl-L-methionine-dependent methyltransferases"/>
    <property type="match status" value="1"/>
</dbReference>
<dbReference type="InterPro" id="IPR023149">
    <property type="entry name" value="Trans_acon_MeTrfase_C"/>
</dbReference>
<dbReference type="PANTHER" id="PTHR43861:SF1">
    <property type="entry name" value="TRANS-ACONITATE 2-METHYLTRANSFERASE"/>
    <property type="match status" value="1"/>
</dbReference>
<dbReference type="Gene3D" id="1.10.150.290">
    <property type="entry name" value="S-adenosyl-L-methionine-dependent methyltransferases"/>
    <property type="match status" value="1"/>
</dbReference>
<gene>
    <name evidence="1" type="ORF">C0V70_11925</name>
</gene>
<dbReference type="Gene3D" id="3.40.50.150">
    <property type="entry name" value="Vaccinia Virus protein VP39"/>
    <property type="match status" value="1"/>
</dbReference>
<dbReference type="GO" id="GO:0030798">
    <property type="term" value="F:trans-aconitate 2-methyltransferase activity"/>
    <property type="evidence" value="ECO:0007669"/>
    <property type="project" value="InterPro"/>
</dbReference>
<organism evidence="1 2">
    <name type="scientific">Bacteriovorax stolpii</name>
    <name type="common">Bdellovibrio stolpii</name>
    <dbReference type="NCBI Taxonomy" id="960"/>
    <lineage>
        <taxon>Bacteria</taxon>
        <taxon>Pseudomonadati</taxon>
        <taxon>Bdellovibrionota</taxon>
        <taxon>Bacteriovoracia</taxon>
        <taxon>Bacteriovoracales</taxon>
        <taxon>Bacteriovoracaceae</taxon>
        <taxon>Bacteriovorax</taxon>
    </lineage>
</organism>
<keyword evidence="2" id="KW-1185">Reference proteome</keyword>
<dbReference type="AlphaFoldDB" id="A0A2K9NUM9"/>
<protein>
    <submittedName>
        <fullName evidence="1">Trans-aconitate methyltransferase</fullName>
    </submittedName>
</protein>
<dbReference type="Proteomes" id="UP000235584">
    <property type="component" value="Chromosome"/>
</dbReference>
<dbReference type="CDD" id="cd02440">
    <property type="entry name" value="AdoMet_MTases"/>
    <property type="match status" value="1"/>
</dbReference>